<dbReference type="PANTHER" id="PTHR23517:SF2">
    <property type="entry name" value="MULTIDRUG RESISTANCE PROTEIN MDTH"/>
    <property type="match status" value="1"/>
</dbReference>
<dbReference type="SUPFAM" id="SSF103473">
    <property type="entry name" value="MFS general substrate transporter"/>
    <property type="match status" value="1"/>
</dbReference>
<feature type="transmembrane region" description="Helical" evidence="7">
    <location>
        <begin position="390"/>
        <end position="407"/>
    </location>
</feature>
<dbReference type="RefSeq" id="WP_158920807.1">
    <property type="nucleotide sequence ID" value="NZ_CP047020.1"/>
</dbReference>
<evidence type="ECO:0000256" key="1">
    <source>
        <dbReference type="ARBA" id="ARBA00004651"/>
    </source>
</evidence>
<keyword evidence="5 7" id="KW-1133">Transmembrane helix</keyword>
<feature type="transmembrane region" description="Helical" evidence="7">
    <location>
        <begin position="319"/>
        <end position="338"/>
    </location>
</feature>
<dbReference type="Proteomes" id="UP000436138">
    <property type="component" value="Chromosome"/>
</dbReference>
<feature type="domain" description="Major facilitator superfamily (MFS) profile" evidence="8">
    <location>
        <begin position="223"/>
        <end position="445"/>
    </location>
</feature>
<sequence length="445" mass="45211">MKRKSGADERVPGEWTLPVAAAVNGIGTGMYVPFTLVFFHAVTGLSFPVVGAVLTATGLAGIAVLPLAGTAVDRYGAQRVLYVLYGVRVVGFALYPFAHSLAAFAVVALVTAAADRAYPAAQQSLIGEVASGSGRDRLQASTRALQNAGNGAGALLATLVISLAGSAGYACTAWGNALTFALAALLLRPLRPAGAVGAASGTGRVPVPGRAGAGYRLVLADRPFLIVTGANFLNALSYSALSVLFPLYLVEWLHGPAVLTGAAFTVNTVLCAVGGVAVGARVRRAGARRTRAAALGGALFATAFAALIALGTLRPGSGGVLGAALVAVVVVYTVGELIHSPAAQVLAVEAAPEEVRGRYLAAYQMSWSLAKAVAPSLFTALLALDGRAPWAVLVVTSALAAALLIRVERRLPAQVLRPLPLTRHPVSAPAAPLTPVIAQPEGIRS</sequence>
<dbReference type="PANTHER" id="PTHR23517">
    <property type="entry name" value="RESISTANCE PROTEIN MDTM, PUTATIVE-RELATED-RELATED"/>
    <property type="match status" value="1"/>
</dbReference>
<feature type="transmembrane region" description="Helical" evidence="7">
    <location>
        <begin position="154"/>
        <end position="187"/>
    </location>
</feature>
<proteinExistence type="predicted"/>
<reference evidence="9 10" key="1">
    <citation type="submission" date="2019-12" db="EMBL/GenBank/DDBJ databases">
        <title>Streptomyces sp. strain T44 isolated from rhizosphere soil of Broussonetia papyrifera.</title>
        <authorList>
            <person name="Mo P."/>
        </authorList>
    </citation>
    <scope>NUCLEOTIDE SEQUENCE [LARGE SCALE GENOMIC DNA]</scope>
    <source>
        <strain evidence="9 10">T44</strain>
    </source>
</reference>
<dbReference type="Gene3D" id="1.20.1250.20">
    <property type="entry name" value="MFS general substrate transporter like domains"/>
    <property type="match status" value="1"/>
</dbReference>
<dbReference type="EMBL" id="CP047020">
    <property type="protein sequence ID" value="QHA04760.1"/>
    <property type="molecule type" value="Genomic_DNA"/>
</dbReference>
<evidence type="ECO:0000313" key="10">
    <source>
        <dbReference type="Proteomes" id="UP000436138"/>
    </source>
</evidence>
<protein>
    <submittedName>
        <fullName evidence="9">MFS transporter</fullName>
    </submittedName>
</protein>
<feature type="transmembrane region" description="Helical" evidence="7">
    <location>
        <begin position="21"/>
        <end position="41"/>
    </location>
</feature>
<accession>A0A6I6N3Y4</accession>
<organism evidence="9 10">
    <name type="scientific">Streptomyces broussonetiae</name>
    <dbReference type="NCBI Taxonomy" id="2686304"/>
    <lineage>
        <taxon>Bacteria</taxon>
        <taxon>Bacillati</taxon>
        <taxon>Actinomycetota</taxon>
        <taxon>Actinomycetes</taxon>
        <taxon>Kitasatosporales</taxon>
        <taxon>Streptomycetaceae</taxon>
        <taxon>Streptomyces</taxon>
    </lineage>
</organism>
<keyword evidence="4 7" id="KW-0812">Transmembrane</keyword>
<evidence type="ECO:0000256" key="2">
    <source>
        <dbReference type="ARBA" id="ARBA00022448"/>
    </source>
</evidence>
<dbReference type="GO" id="GO:0022857">
    <property type="term" value="F:transmembrane transporter activity"/>
    <property type="evidence" value="ECO:0007669"/>
    <property type="project" value="InterPro"/>
</dbReference>
<keyword evidence="2" id="KW-0813">Transport</keyword>
<evidence type="ECO:0000259" key="8">
    <source>
        <dbReference type="PROSITE" id="PS50850"/>
    </source>
</evidence>
<evidence type="ECO:0000256" key="4">
    <source>
        <dbReference type="ARBA" id="ARBA00022692"/>
    </source>
</evidence>
<feature type="transmembrane region" description="Helical" evidence="7">
    <location>
        <begin position="47"/>
        <end position="68"/>
    </location>
</feature>
<evidence type="ECO:0000256" key="6">
    <source>
        <dbReference type="ARBA" id="ARBA00023136"/>
    </source>
</evidence>
<dbReference type="InterPro" id="IPR011701">
    <property type="entry name" value="MFS"/>
</dbReference>
<dbReference type="InterPro" id="IPR050171">
    <property type="entry name" value="MFS_Transporters"/>
</dbReference>
<gene>
    <name evidence="9" type="ORF">GQF42_16965</name>
</gene>
<dbReference type="InterPro" id="IPR036259">
    <property type="entry name" value="MFS_trans_sf"/>
</dbReference>
<evidence type="ECO:0000256" key="5">
    <source>
        <dbReference type="ARBA" id="ARBA00022989"/>
    </source>
</evidence>
<comment type="subcellular location">
    <subcellularLocation>
        <location evidence="1">Cell membrane</location>
        <topology evidence="1">Multi-pass membrane protein</topology>
    </subcellularLocation>
</comment>
<feature type="transmembrane region" description="Helical" evidence="7">
    <location>
        <begin position="359"/>
        <end position="384"/>
    </location>
</feature>
<keyword evidence="3" id="KW-1003">Cell membrane</keyword>
<feature type="transmembrane region" description="Helical" evidence="7">
    <location>
        <begin position="257"/>
        <end position="280"/>
    </location>
</feature>
<evidence type="ECO:0000256" key="3">
    <source>
        <dbReference type="ARBA" id="ARBA00022475"/>
    </source>
</evidence>
<dbReference type="PROSITE" id="PS50850">
    <property type="entry name" value="MFS"/>
    <property type="match status" value="1"/>
</dbReference>
<feature type="transmembrane region" description="Helical" evidence="7">
    <location>
        <begin position="224"/>
        <end position="245"/>
    </location>
</feature>
<evidence type="ECO:0000256" key="7">
    <source>
        <dbReference type="SAM" id="Phobius"/>
    </source>
</evidence>
<name>A0A6I6N3Y4_9ACTN</name>
<dbReference type="InterPro" id="IPR020846">
    <property type="entry name" value="MFS_dom"/>
</dbReference>
<dbReference type="GO" id="GO:0005886">
    <property type="term" value="C:plasma membrane"/>
    <property type="evidence" value="ECO:0007669"/>
    <property type="project" value="UniProtKB-SubCell"/>
</dbReference>
<feature type="transmembrane region" description="Helical" evidence="7">
    <location>
        <begin position="292"/>
        <end position="313"/>
    </location>
</feature>
<dbReference type="AlphaFoldDB" id="A0A6I6N3Y4"/>
<keyword evidence="10" id="KW-1185">Reference proteome</keyword>
<dbReference type="Pfam" id="PF07690">
    <property type="entry name" value="MFS_1"/>
    <property type="match status" value="1"/>
</dbReference>
<evidence type="ECO:0000313" key="9">
    <source>
        <dbReference type="EMBL" id="QHA04760.1"/>
    </source>
</evidence>
<keyword evidence="6 7" id="KW-0472">Membrane</keyword>
<dbReference type="KEGG" id="sbro:GQF42_16965"/>